<dbReference type="PANTHER" id="PTHR42951">
    <property type="entry name" value="METALLO-BETA-LACTAMASE DOMAIN-CONTAINING"/>
    <property type="match status" value="1"/>
</dbReference>
<dbReference type="SUPFAM" id="SSF56281">
    <property type="entry name" value="Metallo-hydrolase/oxidoreductase"/>
    <property type="match status" value="1"/>
</dbReference>
<dbReference type="SMART" id="SM00849">
    <property type="entry name" value="Lactamase_B"/>
    <property type="match status" value="1"/>
</dbReference>
<evidence type="ECO:0000313" key="3">
    <source>
        <dbReference type="Proteomes" id="UP001212997"/>
    </source>
</evidence>
<dbReference type="AlphaFoldDB" id="A0AAD5YGB6"/>
<dbReference type="PANTHER" id="PTHR42951:SF4">
    <property type="entry name" value="ACYL-COENZYME A THIOESTERASE MBLAC2"/>
    <property type="match status" value="1"/>
</dbReference>
<dbReference type="Proteomes" id="UP001212997">
    <property type="component" value="Unassembled WGS sequence"/>
</dbReference>
<dbReference type="CDD" id="cd06262">
    <property type="entry name" value="metallo-hydrolase-like_MBL-fold"/>
    <property type="match status" value="1"/>
</dbReference>
<proteinExistence type="predicted"/>
<gene>
    <name evidence="2" type="ORF">NLI96_g3739</name>
</gene>
<sequence>MSDSSIQSAFKASRLTSSTFLIIEHSDSYDEHPYIYAKIIPTANTILIVDTGCGGTTNNPKINLKSLRRFIEVVGVHDNAGKPLNEGGSMGYAVVLSHCHYDHILGVEQFANDSPIFVSSHSLDFISPANLPIHSLCQDLGIQTPQYTTTPISHGQEIQITRHHPRSSSDKGGSIDTKIAESAVSTGVVALHTPGHTPDELALWDEEEGMLYVGDTFYEWAHIIFPVEGSIVDWFQSVDMLINLIHASTKKGSAKINCGHTTAGRPALEVLQGARDFMMDVLSRRERVRDRFEKRGEVFEVYAQEGMRYSLACPKRLIDTAREKQRSSGSGAEKL</sequence>
<evidence type="ECO:0000313" key="2">
    <source>
        <dbReference type="EMBL" id="KAJ3487151.1"/>
    </source>
</evidence>
<dbReference type="InterPro" id="IPR001279">
    <property type="entry name" value="Metallo-B-lactamas"/>
</dbReference>
<dbReference type="Pfam" id="PF00753">
    <property type="entry name" value="Lactamase_B"/>
    <property type="match status" value="2"/>
</dbReference>
<evidence type="ECO:0000259" key="1">
    <source>
        <dbReference type="SMART" id="SM00849"/>
    </source>
</evidence>
<protein>
    <recommendedName>
        <fullName evidence="1">Metallo-beta-lactamase domain-containing protein</fullName>
    </recommendedName>
</protein>
<dbReference type="EMBL" id="JANAWD010000100">
    <property type="protein sequence ID" value="KAJ3487151.1"/>
    <property type="molecule type" value="Genomic_DNA"/>
</dbReference>
<comment type="caution">
    <text evidence="2">The sequence shown here is derived from an EMBL/GenBank/DDBJ whole genome shotgun (WGS) entry which is preliminary data.</text>
</comment>
<name>A0AAD5YGB6_9APHY</name>
<dbReference type="Gene3D" id="3.60.15.10">
    <property type="entry name" value="Ribonuclease Z/Hydroxyacylglutathione hydrolase-like"/>
    <property type="match status" value="1"/>
</dbReference>
<feature type="domain" description="Metallo-beta-lactamase" evidence="1">
    <location>
        <begin position="34"/>
        <end position="260"/>
    </location>
</feature>
<organism evidence="2 3">
    <name type="scientific">Meripilus lineatus</name>
    <dbReference type="NCBI Taxonomy" id="2056292"/>
    <lineage>
        <taxon>Eukaryota</taxon>
        <taxon>Fungi</taxon>
        <taxon>Dikarya</taxon>
        <taxon>Basidiomycota</taxon>
        <taxon>Agaricomycotina</taxon>
        <taxon>Agaricomycetes</taxon>
        <taxon>Polyporales</taxon>
        <taxon>Meripilaceae</taxon>
        <taxon>Meripilus</taxon>
    </lineage>
</organism>
<keyword evidence="3" id="KW-1185">Reference proteome</keyword>
<dbReference type="InterPro" id="IPR050855">
    <property type="entry name" value="NDM-1-like"/>
</dbReference>
<dbReference type="InterPro" id="IPR036866">
    <property type="entry name" value="RibonucZ/Hydroxyglut_hydro"/>
</dbReference>
<reference evidence="2" key="1">
    <citation type="submission" date="2022-07" db="EMBL/GenBank/DDBJ databases">
        <title>Genome Sequence of Physisporinus lineatus.</title>
        <authorList>
            <person name="Buettner E."/>
        </authorList>
    </citation>
    <scope>NUCLEOTIDE SEQUENCE</scope>
    <source>
        <strain evidence="2">VT162</strain>
    </source>
</reference>
<accession>A0AAD5YGB6</accession>